<dbReference type="InterPro" id="IPR008880">
    <property type="entry name" value="Trigger_fac_C"/>
</dbReference>
<comment type="subcellular location">
    <subcellularLocation>
        <location evidence="12">Cytoplasm</location>
    </subcellularLocation>
    <text evidence="12">About half TF is bound to the ribosome near the polypeptide exit tunnel while the other half is free in the cytoplasm.</text>
</comment>
<feature type="region of interest" description="Disordered" evidence="15">
    <location>
        <begin position="436"/>
        <end position="485"/>
    </location>
</feature>
<dbReference type="STRING" id="28181.BEN30_07255"/>
<keyword evidence="12" id="KW-0963">Cytoplasm</keyword>
<dbReference type="InterPro" id="IPR046357">
    <property type="entry name" value="PPIase_dom_sf"/>
</dbReference>
<evidence type="ECO:0000256" key="1">
    <source>
        <dbReference type="ARBA" id="ARBA00000971"/>
    </source>
</evidence>
<dbReference type="Pfam" id="PF05697">
    <property type="entry name" value="Trigger_N"/>
    <property type="match status" value="1"/>
</dbReference>
<dbReference type="SUPFAM" id="SSF102735">
    <property type="entry name" value="Trigger factor ribosome-binding domain"/>
    <property type="match status" value="1"/>
</dbReference>
<evidence type="ECO:0000313" key="18">
    <source>
        <dbReference type="Proteomes" id="UP000095347"/>
    </source>
</evidence>
<evidence type="ECO:0000256" key="4">
    <source>
        <dbReference type="ARBA" id="ARBA00016902"/>
    </source>
</evidence>
<feature type="compositionally biased region" description="Basic and acidic residues" evidence="15">
    <location>
        <begin position="456"/>
        <end position="465"/>
    </location>
</feature>
<dbReference type="AlphaFoldDB" id="A0A1E5Q987"/>
<comment type="caution">
    <text evidence="17">The sequence shown here is derived from an EMBL/GenBank/DDBJ whole genome shotgun (WGS) entry which is preliminary data.</text>
</comment>
<dbReference type="GO" id="GO:0051301">
    <property type="term" value="P:cell division"/>
    <property type="evidence" value="ECO:0007669"/>
    <property type="project" value="UniProtKB-KW"/>
</dbReference>
<evidence type="ECO:0000256" key="2">
    <source>
        <dbReference type="ARBA" id="ARBA00005464"/>
    </source>
</evidence>
<dbReference type="InterPro" id="IPR008881">
    <property type="entry name" value="Trigger_fac_ribosome-bd_bac"/>
</dbReference>
<dbReference type="PIRSF" id="PIRSF003095">
    <property type="entry name" value="Trigger_factor"/>
    <property type="match status" value="1"/>
</dbReference>
<dbReference type="Pfam" id="PF05698">
    <property type="entry name" value="Trigger_C"/>
    <property type="match status" value="1"/>
</dbReference>
<comment type="function">
    <text evidence="10 12">Involved in protein export. Acts as a chaperone by maintaining the newly synthesized protein in an open conformation. Functions as a peptidyl-prolyl cis-trans isomerase.</text>
</comment>
<evidence type="ECO:0000256" key="5">
    <source>
        <dbReference type="ARBA" id="ARBA00022618"/>
    </source>
</evidence>
<evidence type="ECO:0000256" key="15">
    <source>
        <dbReference type="SAM" id="MobiDB-lite"/>
    </source>
</evidence>
<dbReference type="EC" id="5.2.1.8" evidence="3 12"/>
<gene>
    <name evidence="12" type="primary">tig</name>
    <name evidence="17" type="ORF">BEN30_07255</name>
</gene>
<dbReference type="PANTHER" id="PTHR30560:SF3">
    <property type="entry name" value="TRIGGER FACTOR-LIKE PROTEIN TIG, CHLOROPLASTIC"/>
    <property type="match status" value="1"/>
</dbReference>
<keyword evidence="8 12" id="KW-0413">Isomerase</keyword>
<dbReference type="GO" id="GO:0051083">
    <property type="term" value="P:'de novo' cotranslational protein folding"/>
    <property type="evidence" value="ECO:0007669"/>
    <property type="project" value="TreeGrafter"/>
</dbReference>
<evidence type="ECO:0000256" key="9">
    <source>
        <dbReference type="ARBA" id="ARBA00023306"/>
    </source>
</evidence>
<dbReference type="Proteomes" id="UP000095347">
    <property type="component" value="Unassembled WGS sequence"/>
</dbReference>
<feature type="compositionally biased region" description="Basic residues" evidence="15">
    <location>
        <begin position="469"/>
        <end position="485"/>
    </location>
</feature>
<evidence type="ECO:0000256" key="6">
    <source>
        <dbReference type="ARBA" id="ARBA00023110"/>
    </source>
</evidence>
<dbReference type="InterPro" id="IPR036611">
    <property type="entry name" value="Trigger_fac_ribosome-bd_sf"/>
</dbReference>
<proteinExistence type="inferred from homology"/>
<feature type="compositionally biased region" description="Basic residues" evidence="15">
    <location>
        <begin position="441"/>
        <end position="452"/>
    </location>
</feature>
<dbReference type="EMBL" id="MCGG01000017">
    <property type="protein sequence ID" value="OEJ68053.1"/>
    <property type="molecule type" value="Genomic_DNA"/>
</dbReference>
<dbReference type="GO" id="GO:0044183">
    <property type="term" value="F:protein folding chaperone"/>
    <property type="evidence" value="ECO:0007669"/>
    <property type="project" value="TreeGrafter"/>
</dbReference>
<dbReference type="GO" id="GO:0003755">
    <property type="term" value="F:peptidyl-prolyl cis-trans isomerase activity"/>
    <property type="evidence" value="ECO:0007669"/>
    <property type="project" value="UniProtKB-UniRule"/>
</dbReference>
<dbReference type="InterPro" id="IPR027304">
    <property type="entry name" value="Trigger_fact/SurA_dom_sf"/>
</dbReference>
<keyword evidence="9 12" id="KW-0131">Cell cycle</keyword>
<dbReference type="Gene3D" id="1.10.3120.10">
    <property type="entry name" value="Trigger factor, C-terminal domain"/>
    <property type="match status" value="1"/>
</dbReference>
<keyword evidence="18" id="KW-1185">Reference proteome</keyword>
<dbReference type="InterPro" id="IPR001179">
    <property type="entry name" value="PPIase_FKBP_dom"/>
</dbReference>
<accession>A0A1E5Q987</accession>
<reference evidence="18" key="1">
    <citation type="submission" date="2016-07" db="EMBL/GenBank/DDBJ databases">
        <authorList>
            <person name="Florea S."/>
            <person name="Webb J.S."/>
            <person name="Jaromczyk J."/>
            <person name="Schardl C.L."/>
        </authorList>
    </citation>
    <scope>NUCLEOTIDE SEQUENCE [LARGE SCALE GENOMIC DNA]</scope>
    <source>
        <strain evidence="18">MV-1</strain>
    </source>
</reference>
<organism evidence="17 18">
    <name type="scientific">Magnetovibrio blakemorei</name>
    <dbReference type="NCBI Taxonomy" id="28181"/>
    <lineage>
        <taxon>Bacteria</taxon>
        <taxon>Pseudomonadati</taxon>
        <taxon>Pseudomonadota</taxon>
        <taxon>Alphaproteobacteria</taxon>
        <taxon>Rhodospirillales</taxon>
        <taxon>Magnetovibrionaceae</taxon>
        <taxon>Magnetovibrio</taxon>
    </lineage>
</organism>
<feature type="domain" description="PPIase FKBP-type" evidence="16">
    <location>
        <begin position="163"/>
        <end position="243"/>
    </location>
</feature>
<dbReference type="Pfam" id="PF00254">
    <property type="entry name" value="FKBP_C"/>
    <property type="match status" value="1"/>
</dbReference>
<dbReference type="Gene3D" id="3.10.50.40">
    <property type="match status" value="1"/>
</dbReference>
<evidence type="ECO:0000256" key="12">
    <source>
        <dbReference type="HAMAP-Rule" id="MF_00303"/>
    </source>
</evidence>
<name>A0A1E5Q987_9PROT</name>
<dbReference type="SUPFAM" id="SSF54534">
    <property type="entry name" value="FKBP-like"/>
    <property type="match status" value="1"/>
</dbReference>
<evidence type="ECO:0000259" key="16">
    <source>
        <dbReference type="PROSITE" id="PS50059"/>
    </source>
</evidence>
<dbReference type="SUPFAM" id="SSF109998">
    <property type="entry name" value="Triger factor/SurA peptide-binding domain-like"/>
    <property type="match status" value="1"/>
</dbReference>
<evidence type="ECO:0000313" key="17">
    <source>
        <dbReference type="EMBL" id="OEJ68053.1"/>
    </source>
</evidence>
<comment type="domain">
    <text evidence="12">Consists of 3 domains; the N-terminus binds the ribosome, the middle domain has PPIase activity, while the C-terminus has intrinsic chaperone activity on its own.</text>
</comment>
<dbReference type="InterPro" id="IPR037041">
    <property type="entry name" value="Trigger_fac_C_sf"/>
</dbReference>
<dbReference type="GO" id="GO:0005737">
    <property type="term" value="C:cytoplasm"/>
    <property type="evidence" value="ECO:0007669"/>
    <property type="project" value="UniProtKB-SubCell"/>
</dbReference>
<dbReference type="GO" id="GO:0043022">
    <property type="term" value="F:ribosome binding"/>
    <property type="evidence" value="ECO:0007669"/>
    <property type="project" value="TreeGrafter"/>
</dbReference>
<dbReference type="OrthoDB" id="9767721at2"/>
<evidence type="ECO:0000256" key="11">
    <source>
        <dbReference type="ARBA" id="ARBA00029986"/>
    </source>
</evidence>
<evidence type="ECO:0000256" key="14">
    <source>
        <dbReference type="RuleBase" id="RU003914"/>
    </source>
</evidence>
<keyword evidence="6 12" id="KW-0697">Rotamase</keyword>
<dbReference type="HAMAP" id="MF_00303">
    <property type="entry name" value="Trigger_factor_Tig"/>
    <property type="match status" value="1"/>
</dbReference>
<dbReference type="FunFam" id="3.10.50.40:FF:000001">
    <property type="entry name" value="Trigger factor"/>
    <property type="match status" value="1"/>
</dbReference>
<sequence length="485" mass="53232">MQVTETKNEGLSREFTIVVPANEFEEQVSSRLNELSKTVQLPGFRKGKVPVSLLRKKYGPNIMGEALDKTVQETSAKVMSDNELRPALQPKIEIVSFDEGKDLEYTLAVDVMPVIELGDFSKISVERVNAETDETEVVKTLERMAEGYKTSTPVAKARKSKAGDVLNIDFLGKVDGEAFPGGKAEGYDLELGSGSFIPGFEDQLIGQNVGATLDVKVKFPDEYGAENLAGKDAVFEVKINEMKESAPSAIDDELAKKAGMENLDALKAAIRDQHSQGFTQISKQKTKRVLLDALHDAYSFDLPAGLVEAEYESIQKAFEQAKEAGQDVEDMSDEERETDFRSIAVRRVKLGLLFAEIGRVNNIQITQDDLQKAILQEAQNYPGQEQMVFKYYQEHPEAMQQLSGPVFEEKVTDFILELAKVTDKIVSIEELLADDDEPAKPAKKAAAKKPAAKKAAAKDADDKPAAKKPAAKKAPAKKAAAKKAD</sequence>
<comment type="similarity">
    <text evidence="2 12 14">Belongs to the FKBP-type PPIase family. Tig subfamily.</text>
</comment>
<evidence type="ECO:0000256" key="10">
    <source>
        <dbReference type="ARBA" id="ARBA00024849"/>
    </source>
</evidence>
<keyword evidence="7 12" id="KW-0143">Chaperone</keyword>
<dbReference type="PANTHER" id="PTHR30560">
    <property type="entry name" value="TRIGGER FACTOR CHAPERONE AND PEPTIDYL-PROLYL CIS/TRANS ISOMERASE"/>
    <property type="match status" value="1"/>
</dbReference>
<dbReference type="InterPro" id="IPR005215">
    <property type="entry name" value="Trig_fac"/>
</dbReference>
<dbReference type="PROSITE" id="PS50059">
    <property type="entry name" value="FKBP_PPIASE"/>
    <property type="match status" value="1"/>
</dbReference>
<dbReference type="Gene3D" id="3.30.70.1050">
    <property type="entry name" value="Trigger factor ribosome-binding domain"/>
    <property type="match status" value="1"/>
</dbReference>
<evidence type="ECO:0000256" key="3">
    <source>
        <dbReference type="ARBA" id="ARBA00013194"/>
    </source>
</evidence>
<dbReference type="GO" id="GO:0043335">
    <property type="term" value="P:protein unfolding"/>
    <property type="evidence" value="ECO:0007669"/>
    <property type="project" value="TreeGrafter"/>
</dbReference>
<evidence type="ECO:0000256" key="13">
    <source>
        <dbReference type="PROSITE-ProRule" id="PRU00277"/>
    </source>
</evidence>
<evidence type="ECO:0000256" key="7">
    <source>
        <dbReference type="ARBA" id="ARBA00023186"/>
    </source>
</evidence>
<dbReference type="NCBIfam" id="TIGR00115">
    <property type="entry name" value="tig"/>
    <property type="match status" value="1"/>
</dbReference>
<evidence type="ECO:0000256" key="8">
    <source>
        <dbReference type="ARBA" id="ARBA00023235"/>
    </source>
</evidence>
<comment type="catalytic activity">
    <reaction evidence="1 12 13">
        <text>[protein]-peptidylproline (omega=180) = [protein]-peptidylproline (omega=0)</text>
        <dbReference type="Rhea" id="RHEA:16237"/>
        <dbReference type="Rhea" id="RHEA-COMP:10747"/>
        <dbReference type="Rhea" id="RHEA-COMP:10748"/>
        <dbReference type="ChEBI" id="CHEBI:83833"/>
        <dbReference type="ChEBI" id="CHEBI:83834"/>
        <dbReference type="EC" id="5.2.1.8"/>
    </reaction>
</comment>
<dbReference type="GO" id="GO:0015031">
    <property type="term" value="P:protein transport"/>
    <property type="evidence" value="ECO:0007669"/>
    <property type="project" value="UniProtKB-UniRule"/>
</dbReference>
<protein>
    <recommendedName>
        <fullName evidence="4 12">Trigger factor</fullName>
        <shortName evidence="12">TF</shortName>
        <ecNumber evidence="3 12">5.2.1.8</ecNumber>
    </recommendedName>
    <alternativeName>
        <fullName evidence="11 12">PPIase</fullName>
    </alternativeName>
</protein>
<dbReference type="RefSeq" id="WP_069957382.1">
    <property type="nucleotide sequence ID" value="NZ_MCGG01000017.1"/>
</dbReference>
<keyword evidence="5 12" id="KW-0132">Cell division</keyword>